<dbReference type="EMBL" id="JBDXMX010000001">
    <property type="protein sequence ID" value="MEO9246797.1"/>
    <property type="molecule type" value="Genomic_DNA"/>
</dbReference>
<gene>
    <name evidence="2" type="ORF">ABDK96_03795</name>
</gene>
<comment type="caution">
    <text evidence="2">The sequence shown here is derived from an EMBL/GenBank/DDBJ whole genome shotgun (WGS) entry which is preliminary data.</text>
</comment>
<feature type="transmembrane region" description="Helical" evidence="1">
    <location>
        <begin position="70"/>
        <end position="95"/>
    </location>
</feature>
<sequence length="102" mass="10100">MTELTDLAVLAQGYNPGIIPNFDAPWMPSLQNVGGMIMATAIVALGIVLILGAVLWGAGKLGAGPNAQGAGLKVLLYGTLGAIVIGSAGGIVAWATGVPLFA</sequence>
<evidence type="ECO:0000313" key="3">
    <source>
        <dbReference type="Proteomes" id="UP001484097"/>
    </source>
</evidence>
<organism evidence="2 3">
    <name type="scientific">Citricoccus nitrophenolicus</name>
    <dbReference type="NCBI Taxonomy" id="863575"/>
    <lineage>
        <taxon>Bacteria</taxon>
        <taxon>Bacillati</taxon>
        <taxon>Actinomycetota</taxon>
        <taxon>Actinomycetes</taxon>
        <taxon>Micrococcales</taxon>
        <taxon>Micrococcaceae</taxon>
        <taxon>Citricoccus</taxon>
    </lineage>
</organism>
<evidence type="ECO:0000256" key="1">
    <source>
        <dbReference type="SAM" id="Phobius"/>
    </source>
</evidence>
<reference evidence="2 3" key="1">
    <citation type="submission" date="2024-05" db="EMBL/GenBank/DDBJ databases">
        <authorList>
            <person name="Yi C."/>
        </authorList>
    </citation>
    <scope>NUCLEOTIDE SEQUENCE [LARGE SCALE GENOMIC DNA]</scope>
    <source>
        <strain evidence="2 3">XS13</strain>
    </source>
</reference>
<keyword evidence="1" id="KW-1133">Transmembrane helix</keyword>
<evidence type="ECO:0008006" key="4">
    <source>
        <dbReference type="Google" id="ProtNLM"/>
    </source>
</evidence>
<protein>
    <recommendedName>
        <fullName evidence="4">Integral membrane protein</fullName>
    </recommendedName>
</protein>
<dbReference type="RefSeq" id="WP_347919050.1">
    <property type="nucleotide sequence ID" value="NZ_JBDXMX010000001.1"/>
</dbReference>
<dbReference type="Proteomes" id="UP001484097">
    <property type="component" value="Unassembled WGS sequence"/>
</dbReference>
<name>A0ABV0IF58_9MICC</name>
<evidence type="ECO:0000313" key="2">
    <source>
        <dbReference type="EMBL" id="MEO9246797.1"/>
    </source>
</evidence>
<feature type="transmembrane region" description="Helical" evidence="1">
    <location>
        <begin position="36"/>
        <end position="58"/>
    </location>
</feature>
<keyword evidence="3" id="KW-1185">Reference proteome</keyword>
<accession>A0ABV0IF58</accession>
<keyword evidence="1" id="KW-0472">Membrane</keyword>
<keyword evidence="1" id="KW-0812">Transmembrane</keyword>
<proteinExistence type="predicted"/>